<dbReference type="AlphaFoldDB" id="A0AAU9L209"/>
<evidence type="ECO:0000256" key="6">
    <source>
        <dbReference type="ARBA" id="ARBA00048493"/>
    </source>
</evidence>
<dbReference type="InterPro" id="IPR029044">
    <property type="entry name" value="Nucleotide-diphossugar_trans"/>
</dbReference>
<evidence type="ECO:0000256" key="1">
    <source>
        <dbReference type="ARBA" id="ARBA00005208"/>
    </source>
</evidence>
<dbReference type="Pfam" id="PF01704">
    <property type="entry name" value="UDPGP"/>
    <property type="match status" value="2"/>
</dbReference>
<evidence type="ECO:0000256" key="4">
    <source>
        <dbReference type="ARBA" id="ARBA00022679"/>
    </source>
</evidence>
<accession>A0AAU9L209</accession>
<dbReference type="GO" id="GO:0003977">
    <property type="term" value="F:UDP-N-acetylglucosamine diphosphorylase activity"/>
    <property type="evidence" value="ECO:0007669"/>
    <property type="project" value="UniProtKB-EC"/>
</dbReference>
<dbReference type="InterPro" id="IPR002618">
    <property type="entry name" value="UDPGP_fam"/>
</dbReference>
<evidence type="ECO:0000256" key="3">
    <source>
        <dbReference type="ARBA" id="ARBA00012457"/>
    </source>
</evidence>
<dbReference type="Gene3D" id="3.90.550.10">
    <property type="entry name" value="Spore Coat Polysaccharide Biosynthesis Protein SpsA, Chain A"/>
    <property type="match status" value="3"/>
</dbReference>
<organism evidence="7 8">
    <name type="scientific">Peronospora belbahrii</name>
    <dbReference type="NCBI Taxonomy" id="622444"/>
    <lineage>
        <taxon>Eukaryota</taxon>
        <taxon>Sar</taxon>
        <taxon>Stramenopiles</taxon>
        <taxon>Oomycota</taxon>
        <taxon>Peronosporomycetes</taxon>
        <taxon>Peronosporales</taxon>
        <taxon>Peronosporaceae</taxon>
        <taxon>Peronospora</taxon>
    </lineage>
</organism>
<dbReference type="Proteomes" id="UP001160483">
    <property type="component" value="Unassembled WGS sequence"/>
</dbReference>
<keyword evidence="4" id="KW-0808">Transferase</keyword>
<protein>
    <recommendedName>
        <fullName evidence="3">UDP-N-acetylglucosamine diphosphorylase</fullName>
        <ecNumber evidence="3">2.7.7.23</ecNumber>
    </recommendedName>
</protein>
<evidence type="ECO:0000256" key="5">
    <source>
        <dbReference type="ARBA" id="ARBA00022695"/>
    </source>
</evidence>
<dbReference type="PANTHER" id="PTHR11952:SF2">
    <property type="entry name" value="LD24639P"/>
    <property type="match status" value="1"/>
</dbReference>
<evidence type="ECO:0000256" key="2">
    <source>
        <dbReference type="ARBA" id="ARBA00010401"/>
    </source>
</evidence>
<proteinExistence type="inferred from homology"/>
<dbReference type="InterPro" id="IPR039741">
    <property type="entry name" value="UDP-sugar_pyrophosphorylase"/>
</dbReference>
<reference evidence="7" key="1">
    <citation type="submission" date="2021-11" db="EMBL/GenBank/DDBJ databases">
        <authorList>
            <person name="Islam A."/>
            <person name="Islam S."/>
            <person name="Flora M.S."/>
            <person name="Rahman M."/>
            <person name="Ziaur R.M."/>
            <person name="Epstein J.H."/>
            <person name="Hassan M."/>
            <person name="Klassen M."/>
            <person name="Woodard K."/>
            <person name="Webb A."/>
            <person name="Webby R.J."/>
            <person name="El Zowalaty M.E."/>
        </authorList>
    </citation>
    <scope>NUCLEOTIDE SEQUENCE</scope>
    <source>
        <strain evidence="7">Pbs3</strain>
    </source>
</reference>
<gene>
    <name evidence="7" type="ORF">PBS003_LOCUS4582</name>
</gene>
<name>A0AAU9L209_9STRA</name>
<dbReference type="SUPFAM" id="SSF53448">
    <property type="entry name" value="Nucleotide-diphospho-sugar transferases"/>
    <property type="match status" value="2"/>
</dbReference>
<dbReference type="GO" id="GO:0006048">
    <property type="term" value="P:UDP-N-acetylglucosamine biosynthetic process"/>
    <property type="evidence" value="ECO:0007669"/>
    <property type="project" value="TreeGrafter"/>
</dbReference>
<comment type="catalytic activity">
    <reaction evidence="6">
        <text>N-acetyl-alpha-D-glucosamine 1-phosphate + UTP + H(+) = UDP-N-acetyl-alpha-D-glucosamine + diphosphate</text>
        <dbReference type="Rhea" id="RHEA:13509"/>
        <dbReference type="ChEBI" id="CHEBI:15378"/>
        <dbReference type="ChEBI" id="CHEBI:33019"/>
        <dbReference type="ChEBI" id="CHEBI:46398"/>
        <dbReference type="ChEBI" id="CHEBI:57705"/>
        <dbReference type="ChEBI" id="CHEBI:57776"/>
        <dbReference type="EC" id="2.7.7.23"/>
    </reaction>
</comment>
<dbReference type="PANTHER" id="PTHR11952">
    <property type="entry name" value="UDP- GLUCOSE PYROPHOSPHORYLASE"/>
    <property type="match status" value="1"/>
</dbReference>
<comment type="caution">
    <text evidence="7">The sequence shown here is derived from an EMBL/GenBank/DDBJ whole genome shotgun (WGS) entry which is preliminary data.</text>
</comment>
<dbReference type="EMBL" id="CAKKTJ010000199">
    <property type="protein sequence ID" value="CAH0477856.1"/>
    <property type="molecule type" value="Genomic_DNA"/>
</dbReference>
<dbReference type="CDD" id="cd04193">
    <property type="entry name" value="UDPGlcNAc_PPase"/>
    <property type="match status" value="2"/>
</dbReference>
<comment type="similarity">
    <text evidence="2">Belongs to the UDPGP type 1 family.</text>
</comment>
<sequence length="939" mass="103265">MPYVPKELALKLRAADQGHVLMFDDADNLSPLEAREFAKELEALDLEFLQTIFQASTQGTIAETRTIEPLRSYDRLEQCSIQDKQHWLNLGLESISRGQVAALVLSGGQGTRLGFAGPKGMYDIGLPSEKSLFQLFAERIVALQVLAGDKFSTRLRQEIQIPFYLILENAHKLATAPDGNGGIYKAMKSSGALARLQACGVKYLHVFSVDNALCKVADPTFIGYCIDKQADCGNKVVWKAQPDERVGVVAKRNDRFCVIEYSEIDREMSERVDPRTGKLAFGSANICNHFFTIDFLVDVVLPNLSLTYHVAHKKISMVDDTGATYTPTSNSGIKLESFIFDVFPLSSRMAVLSVPRESEFAPVKNPSGDPIDSPDSALRMMHTEGKAWLLAAATVTSTAEEIKSFVHEKLEKARQIEISPLVSYSGEGLEAYIKPLMDGLPRDIIRLESSKFMASANSIPPSIRRVFDKAGQGHVFRFVDAGRVNAQDACELVEALRELDLLQIVDLFERSTKADNVEKKIVDQLLPLEEGVVHQLSETAPEVRTNWHDLGLEAVSKGMVGALILGGGQGTRLGFAGPKGMYNIGLPSGKSLFEIFAQRVIKVQMLAEARFKPAEPPKIPLLIMTSEMNHEATVSFFRENSFFGLSRDQLHCFCQGTLPCFTENGKLILETASRLARASDGNGGIYSAIKRNGLLSLLGEHNVQYLHVFSVDNALCKVADPVFIGYCIDQDADCANKVVWKSRSDESVGVVAKRNGTYCVVEYSELDQAASEQVDPSTGKLSFGAANICNHFFRLDFLQRCCNWIDAEYHVARKKIPYVNDEGTAIIIPTSNTGIKLETFIFDVFPLSKSMKVLGVAREDEFAPVKNAPGAASDSPNTACQLLSDQCKRWLLNAGATFEASAPDVICEILPSLSYNGEGLEEVVRSKSPIRLPIVLGQD</sequence>
<comment type="pathway">
    <text evidence="1">Nucleotide-sugar biosynthesis; UDP-N-acetyl-alpha-D-glucosamine biosynthesis; UDP-N-acetyl-alpha-D-glucosamine from N-acetyl-alpha-D-glucosamine 1-phosphate: step 1/1.</text>
</comment>
<evidence type="ECO:0000313" key="8">
    <source>
        <dbReference type="Proteomes" id="UP001160483"/>
    </source>
</evidence>
<keyword evidence="5" id="KW-0548">Nucleotidyltransferase</keyword>
<dbReference type="EC" id="2.7.7.23" evidence="3"/>
<evidence type="ECO:0000313" key="7">
    <source>
        <dbReference type="EMBL" id="CAH0477856.1"/>
    </source>
</evidence>